<evidence type="ECO:0000313" key="1">
    <source>
        <dbReference type="Proteomes" id="UP000887574"/>
    </source>
</evidence>
<dbReference type="Proteomes" id="UP000887574">
    <property type="component" value="Unplaced"/>
</dbReference>
<evidence type="ECO:0000313" key="3">
    <source>
        <dbReference type="WBParaSite" id="jg8864.2"/>
    </source>
</evidence>
<dbReference type="AlphaFoldDB" id="A0A915EP12"/>
<sequence length="78" mass="9178">MALRKFIQSWLLREDYHGWFYRFVSSIGVGMSSLPTSNGFEGTNKQEYTQRELTGISRNLSEFQQFLNVMHLSRGNQR</sequence>
<accession>A0A915EP12</accession>
<evidence type="ECO:0000313" key="2">
    <source>
        <dbReference type="WBParaSite" id="jg731.1"/>
    </source>
</evidence>
<reference evidence="2 3" key="1">
    <citation type="submission" date="2022-11" db="UniProtKB">
        <authorList>
            <consortium name="WormBaseParasite"/>
        </authorList>
    </citation>
    <scope>IDENTIFICATION</scope>
</reference>
<organism evidence="1 3">
    <name type="scientific">Ditylenchus dipsaci</name>
    <dbReference type="NCBI Taxonomy" id="166011"/>
    <lineage>
        <taxon>Eukaryota</taxon>
        <taxon>Metazoa</taxon>
        <taxon>Ecdysozoa</taxon>
        <taxon>Nematoda</taxon>
        <taxon>Chromadorea</taxon>
        <taxon>Rhabditida</taxon>
        <taxon>Tylenchina</taxon>
        <taxon>Tylenchomorpha</taxon>
        <taxon>Sphaerularioidea</taxon>
        <taxon>Anguinidae</taxon>
        <taxon>Anguininae</taxon>
        <taxon>Ditylenchus</taxon>
    </lineage>
</organism>
<dbReference type="WBParaSite" id="jg8864.2">
    <property type="protein sequence ID" value="jg8864.2"/>
    <property type="gene ID" value="jg8864"/>
</dbReference>
<name>A0A915EP12_9BILA</name>
<keyword evidence="1" id="KW-1185">Reference proteome</keyword>
<proteinExistence type="predicted"/>
<dbReference type="WBParaSite" id="jg731.1">
    <property type="protein sequence ID" value="jg731.1"/>
    <property type="gene ID" value="jg731"/>
</dbReference>
<protein>
    <submittedName>
        <fullName evidence="2 3">Uncharacterized protein</fullName>
    </submittedName>
</protein>